<dbReference type="Proteomes" id="UP001607151">
    <property type="component" value="Unassembled WGS sequence"/>
</dbReference>
<dbReference type="EMBL" id="JBIHSN010000002">
    <property type="protein sequence ID" value="MFH0266148.1"/>
    <property type="molecule type" value="Genomic_DNA"/>
</dbReference>
<protein>
    <submittedName>
        <fullName evidence="1">Uncharacterized protein</fullName>
    </submittedName>
</protein>
<name>A0ABW7IYA2_9VIBR</name>
<dbReference type="RefSeq" id="WP_394607981.1">
    <property type="nucleotide sequence ID" value="NZ_JBIHSN010000002.1"/>
</dbReference>
<gene>
    <name evidence="1" type="ORF">ACGRQ9_11835</name>
</gene>
<accession>A0ABW7IYA2</accession>
<keyword evidence="2" id="KW-1185">Reference proteome</keyword>
<comment type="caution">
    <text evidence="1">The sequence shown here is derived from an EMBL/GenBank/DDBJ whole genome shotgun (WGS) entry which is preliminary data.</text>
</comment>
<evidence type="ECO:0000313" key="1">
    <source>
        <dbReference type="EMBL" id="MFH0266148.1"/>
    </source>
</evidence>
<sequence length="150" mass="17286">MNSINCEDLQFDDMSSAVKFVSENEIKIFSDEGDLILCYMDSSEGIKKNWNDITTKTALDFQSNLVDQVTSRNLLLVFCSNEEIDIDTKKEIQSDTYCCRKIARSNVENLESSIKELIFYGTEKEEEVNKSSLKEIIEKKHPEVFQLMAM</sequence>
<reference evidence="1 2" key="1">
    <citation type="submission" date="2024-10" db="EMBL/GenBank/DDBJ databases">
        <authorList>
            <person name="Yibar A."/>
            <person name="Saticioglu I.B."/>
            <person name="Duman M."/>
            <person name="Ajmi N."/>
            <person name="Gurler F."/>
            <person name="Ay H."/>
            <person name="Onuk E."/>
            <person name="Guler S."/>
            <person name="Romalde J.L."/>
        </authorList>
    </citation>
    <scope>NUCLEOTIDE SEQUENCE [LARGE SCALE GENOMIC DNA]</scope>
    <source>
        <strain evidence="1 2">14-MA-B</strain>
    </source>
</reference>
<proteinExistence type="predicted"/>
<organism evidence="1 2">
    <name type="scientific">Vibrio rumoiensis</name>
    <dbReference type="NCBI Taxonomy" id="76258"/>
    <lineage>
        <taxon>Bacteria</taxon>
        <taxon>Pseudomonadati</taxon>
        <taxon>Pseudomonadota</taxon>
        <taxon>Gammaproteobacteria</taxon>
        <taxon>Vibrionales</taxon>
        <taxon>Vibrionaceae</taxon>
        <taxon>Vibrio</taxon>
    </lineage>
</organism>
<evidence type="ECO:0000313" key="2">
    <source>
        <dbReference type="Proteomes" id="UP001607151"/>
    </source>
</evidence>